<accession>A0A8S1L2I2</accession>
<comment type="caution">
    <text evidence="1">The sequence shown here is derived from an EMBL/GenBank/DDBJ whole genome shotgun (WGS) entry which is preliminary data.</text>
</comment>
<name>A0A8S1L2I2_9CILI</name>
<sequence length="163" mass="19456">MGSSCNQLQSSSNEDNKQIQSDIQYQGPSVKIPVFTRKLELNLKIDKGLQQIRPKRIDESVMDITTERNLHEQNTPQFYLINQIQFKKKEDSCQSYRKQQQQEDLLQEICANEVISQISVYSKKEDEYEEYYNDLVKENEWDQFKFQPIFIMKMVDRSQSQQK</sequence>
<evidence type="ECO:0000313" key="2">
    <source>
        <dbReference type="Proteomes" id="UP000692954"/>
    </source>
</evidence>
<proteinExistence type="predicted"/>
<dbReference type="EMBL" id="CAJJDN010000016">
    <property type="protein sequence ID" value="CAD8062128.1"/>
    <property type="molecule type" value="Genomic_DNA"/>
</dbReference>
<evidence type="ECO:0000313" key="1">
    <source>
        <dbReference type="EMBL" id="CAD8062128.1"/>
    </source>
</evidence>
<keyword evidence="2" id="KW-1185">Reference proteome</keyword>
<dbReference type="Proteomes" id="UP000692954">
    <property type="component" value="Unassembled WGS sequence"/>
</dbReference>
<reference evidence="1" key="1">
    <citation type="submission" date="2021-01" db="EMBL/GenBank/DDBJ databases">
        <authorList>
            <consortium name="Genoscope - CEA"/>
            <person name="William W."/>
        </authorList>
    </citation>
    <scope>NUCLEOTIDE SEQUENCE</scope>
</reference>
<protein>
    <submittedName>
        <fullName evidence="1">Uncharacterized protein</fullName>
    </submittedName>
</protein>
<dbReference type="AlphaFoldDB" id="A0A8S1L2I2"/>
<gene>
    <name evidence="1" type="ORF">PSON_ATCC_30995.1.T0160165</name>
</gene>
<organism evidence="1 2">
    <name type="scientific">Paramecium sonneborni</name>
    <dbReference type="NCBI Taxonomy" id="65129"/>
    <lineage>
        <taxon>Eukaryota</taxon>
        <taxon>Sar</taxon>
        <taxon>Alveolata</taxon>
        <taxon>Ciliophora</taxon>
        <taxon>Intramacronucleata</taxon>
        <taxon>Oligohymenophorea</taxon>
        <taxon>Peniculida</taxon>
        <taxon>Parameciidae</taxon>
        <taxon>Paramecium</taxon>
    </lineage>
</organism>
<dbReference type="OrthoDB" id="298723at2759"/>